<dbReference type="RefSeq" id="XP_031755058.1">
    <property type="nucleotide sequence ID" value="XM_031899198.1"/>
</dbReference>
<reference evidence="2" key="2">
    <citation type="submission" date="2021-03" db="UniProtKB">
        <authorList>
            <consortium name="Ensembl"/>
        </authorList>
    </citation>
    <scope>IDENTIFICATION</scope>
</reference>
<accession>A0A803JVK8</accession>
<reference evidence="4 5" key="3">
    <citation type="submission" date="2025-04" db="UniProtKB">
        <authorList>
            <consortium name="RefSeq"/>
        </authorList>
    </citation>
    <scope>IDENTIFICATION</scope>
    <source>
        <strain evidence="4 5">Nigerian</strain>
        <tissue evidence="4 5">Liver and blood</tissue>
    </source>
</reference>
<keyword evidence="3" id="KW-1185">Reference proteome</keyword>
<evidence type="ECO:0000313" key="5">
    <source>
        <dbReference type="RefSeq" id="XP_012814936.2"/>
    </source>
</evidence>
<protein>
    <submittedName>
        <fullName evidence="2">Family with sequence similarity 227 member B</fullName>
    </submittedName>
    <submittedName>
        <fullName evidence="4 5">Protein FAM227B</fullName>
    </submittedName>
</protein>
<dbReference type="OMA" id="NNPRAYT"/>
<sequence>MHKIPSTVEEFLELQHLKDWPENPIESNKGEDLLSTIYTLDSLNEDFLKNAPLETKTFEDLEARVAEQAFLLEKYVCKILPSSEDDLHPLAETFLTEIDIPGVCETKTKKGETQVLKGISDKEKERNVENCVLTIFKSNECIKLPGCVEAAQILNLVTKAQNIKGDNLKAMKKFFLSEASVAVLQDSFWWFLCQQFKPDHVDQNYLFDRISASFTNLFWSVPHNVKDFFFKIYPDCLSQAIFAVFYEAFPESRVLFNDKFKSEVMDLIFQWVSGVKPAPCSWAHWDLSLLERTNLNVDKIHNNLTKNDETHKSLQKNGEWQLNFNLDDLIQKARETYHSSVHEVKDVHATESHCIGPGPEFHHVLFKLGGHSPLISNYLKMHKLPGCEEEGQNHKVKHVEISQLPPVGPTYQDIIKETQKLRQSLKKDYAMLESKTQNEIAEVQKQKQRVNFHINKMKSEVLKGVKVDSGLLLDKLQMTPFSSMMFMKDKLTIQEVIDSGKDHE</sequence>
<evidence type="ECO:0000313" key="2">
    <source>
        <dbReference type="Ensembl" id="ENSXETP00000112025"/>
    </source>
</evidence>
<dbReference type="Proteomes" id="UP000008143">
    <property type="component" value="Chromosome 3"/>
</dbReference>
<dbReference type="Bgee" id="ENSXETG00000039037">
    <property type="expression patterns" value="Expressed in egg cell and 6 other cell types or tissues"/>
</dbReference>
<gene>
    <name evidence="2 4 5 6 7" type="primary">fam227b</name>
</gene>
<dbReference type="PANTHER" id="PTHR33560:SF2">
    <property type="entry name" value="PROTEIN FAM227B"/>
    <property type="match status" value="1"/>
</dbReference>
<comment type="similarity">
    <text evidence="1">Belongs to the FAM227 family.</text>
</comment>
<dbReference type="Ensembl" id="ENSXETT00000122735">
    <property type="protein sequence ID" value="ENSXETP00000112025"/>
    <property type="gene ID" value="ENSXETG00000039037"/>
</dbReference>
<dbReference type="GeneTree" id="ENSGT00940000162699"/>
<proteinExistence type="inferred from homology"/>
<dbReference type="GeneID" id="101733874"/>
<name>A0A803JVK8_XENTR</name>
<dbReference type="RefSeq" id="XP_004912663.2">
    <property type="nucleotide sequence ID" value="XM_004912606.4"/>
</dbReference>
<evidence type="ECO:0000313" key="4">
    <source>
        <dbReference type="RefSeq" id="XP_004912663.2"/>
    </source>
</evidence>
<dbReference type="OrthoDB" id="73353at2759"/>
<dbReference type="InterPro" id="IPR029417">
    <property type="entry name" value="FAM227"/>
</dbReference>
<dbReference type="KEGG" id="xtr:101733874"/>
<dbReference type="AGR" id="Xenbase:XB-GENE-6467558"/>
<dbReference type="Pfam" id="PF14922">
    <property type="entry name" value="FWWh"/>
    <property type="match status" value="1"/>
</dbReference>
<organism evidence="2">
    <name type="scientific">Xenopus tropicalis</name>
    <name type="common">Western clawed frog</name>
    <name type="synonym">Silurana tropicalis</name>
    <dbReference type="NCBI Taxonomy" id="8364"/>
    <lineage>
        <taxon>Eukaryota</taxon>
        <taxon>Metazoa</taxon>
        <taxon>Chordata</taxon>
        <taxon>Craniata</taxon>
        <taxon>Vertebrata</taxon>
        <taxon>Euteleostomi</taxon>
        <taxon>Amphibia</taxon>
        <taxon>Batrachia</taxon>
        <taxon>Anura</taxon>
        <taxon>Pipoidea</taxon>
        <taxon>Pipidae</taxon>
        <taxon>Xenopodinae</taxon>
        <taxon>Xenopus</taxon>
        <taxon>Silurana</taxon>
    </lineage>
</organism>
<evidence type="ECO:0000313" key="3">
    <source>
        <dbReference type="Proteomes" id="UP000008143"/>
    </source>
</evidence>
<dbReference type="RefSeq" id="XP_012814936.2">
    <property type="nucleotide sequence ID" value="XM_012959482.3"/>
</dbReference>
<evidence type="ECO:0000256" key="1">
    <source>
        <dbReference type="ARBA" id="ARBA00008666"/>
    </source>
</evidence>
<dbReference type="CTD" id="196951"/>
<dbReference type="Xenbase" id="XB-GENE-6467558">
    <property type="gene designation" value="fam227b"/>
</dbReference>
<evidence type="ECO:0000313" key="7">
    <source>
        <dbReference type="Xenbase" id="XB-GENE-6467558"/>
    </source>
</evidence>
<dbReference type="AlphaFoldDB" id="A0A803JVK8"/>
<reference evidence="2" key="1">
    <citation type="journal article" date="2010" name="Science">
        <title>The genome of the Western clawed frog Xenopus tropicalis.</title>
        <authorList>
            <person name="Hellsten U."/>
            <person name="Harland R.M."/>
            <person name="Gilchrist M.J."/>
            <person name="Hendrix D."/>
            <person name="Jurka J."/>
            <person name="Kapitonov V."/>
            <person name="Ovcharenko I."/>
            <person name="Putnam N.H."/>
            <person name="Shu S."/>
            <person name="Taher L."/>
            <person name="Blitz I.L."/>
            <person name="Blumberg B."/>
            <person name="Dichmann D.S."/>
            <person name="Dubchak I."/>
            <person name="Amaya E."/>
            <person name="Detter J.C."/>
            <person name="Fletcher R."/>
            <person name="Gerhard D.S."/>
            <person name="Goodstein D."/>
            <person name="Graves T."/>
            <person name="Grigoriev I.V."/>
            <person name="Grimwood J."/>
            <person name="Kawashima T."/>
            <person name="Lindquist E."/>
            <person name="Lucas S.M."/>
            <person name="Mead P.E."/>
            <person name="Mitros T."/>
            <person name="Ogino H."/>
            <person name="Ohta Y."/>
            <person name="Poliakov A.V."/>
            <person name="Pollet N."/>
            <person name="Robert J."/>
            <person name="Salamov A."/>
            <person name="Sater A.K."/>
            <person name="Schmutz J."/>
            <person name="Terry A."/>
            <person name="Vize P.D."/>
            <person name="Warren W.C."/>
            <person name="Wells D."/>
            <person name="Wills A."/>
            <person name="Wilson R.K."/>
            <person name="Zimmerman L.B."/>
            <person name="Zorn A.M."/>
            <person name="Grainger R."/>
            <person name="Grammer T."/>
            <person name="Khokha M.K."/>
            <person name="Richardson P.M."/>
            <person name="Rokhsar D.S."/>
        </authorList>
    </citation>
    <scope>NUCLEOTIDE SEQUENCE [LARGE SCALE GENOMIC DNA]</scope>
    <source>
        <strain evidence="2">Nigerian</strain>
    </source>
</reference>
<evidence type="ECO:0000313" key="6">
    <source>
        <dbReference type="RefSeq" id="XP_031755058.1"/>
    </source>
</evidence>
<dbReference type="PANTHER" id="PTHR33560">
    <property type="entry name" value="PROTEIN FAM227B"/>
    <property type="match status" value="1"/>
</dbReference>